<name>A0A191UGE8_9BURK</name>
<dbReference type="AlphaFoldDB" id="A0A191UGE8"/>
<dbReference type="RefSeq" id="WP_068949045.1">
    <property type="nucleotide sequence ID" value="NZ_CP015922.1"/>
</dbReference>
<evidence type="ECO:0000256" key="1">
    <source>
        <dbReference type="SAM" id="Phobius"/>
    </source>
</evidence>
<dbReference type="OrthoDB" id="6197657at2"/>
<accession>A0A191UGE8</accession>
<keyword evidence="1" id="KW-0812">Transmembrane</keyword>
<reference evidence="3" key="1">
    <citation type="submission" date="2016-05" db="EMBL/GenBank/DDBJ databases">
        <title>Polynucleobacter sp. QLW-P1FAT50C-4 genome.</title>
        <authorList>
            <person name="Hahn M.W."/>
        </authorList>
    </citation>
    <scope>NUCLEOTIDE SEQUENCE [LARGE SCALE GENOMIC DNA]</scope>
    <source>
        <strain evidence="3">QLW-P1FAT50C-4</strain>
    </source>
</reference>
<dbReference type="EMBL" id="CP015922">
    <property type="protein sequence ID" value="ANJ00038.1"/>
    <property type="molecule type" value="Genomic_DNA"/>
</dbReference>
<keyword evidence="3" id="KW-1185">Reference proteome</keyword>
<organism evidence="2 3">
    <name type="scientific">Polynucleobacter wuianus</name>
    <dbReference type="NCBI Taxonomy" id="1743168"/>
    <lineage>
        <taxon>Bacteria</taxon>
        <taxon>Pseudomonadati</taxon>
        <taxon>Pseudomonadota</taxon>
        <taxon>Betaproteobacteria</taxon>
        <taxon>Burkholderiales</taxon>
        <taxon>Burkholderiaceae</taxon>
        <taxon>Polynucleobacter</taxon>
    </lineage>
</organism>
<dbReference type="Proteomes" id="UP000078463">
    <property type="component" value="Chromosome"/>
</dbReference>
<dbReference type="STRING" id="1743168.A8O14_08095"/>
<sequence length="86" mass="9571">MKYRLLIWILWPSFLVAGMAEGLLFTVIHPQDLLFFGHHPDISDEGIYSIGFFAIWTFCAVSSALTAYILPGIESPDGKGIDRGLL</sequence>
<dbReference type="KEGG" id="pwu:A8O14_08095"/>
<evidence type="ECO:0008006" key="4">
    <source>
        <dbReference type="Google" id="ProtNLM"/>
    </source>
</evidence>
<gene>
    <name evidence="2" type="ORF">A8O14_08095</name>
</gene>
<protein>
    <recommendedName>
        <fullName evidence="4">Transmembrane protein</fullName>
    </recommendedName>
</protein>
<evidence type="ECO:0000313" key="3">
    <source>
        <dbReference type="Proteomes" id="UP000078463"/>
    </source>
</evidence>
<feature type="transmembrane region" description="Helical" evidence="1">
    <location>
        <begin position="46"/>
        <end position="70"/>
    </location>
</feature>
<proteinExistence type="predicted"/>
<keyword evidence="1" id="KW-1133">Transmembrane helix</keyword>
<keyword evidence="1" id="KW-0472">Membrane</keyword>
<evidence type="ECO:0000313" key="2">
    <source>
        <dbReference type="EMBL" id="ANJ00038.1"/>
    </source>
</evidence>